<dbReference type="Gene3D" id="3.40.50.1460">
    <property type="match status" value="1"/>
</dbReference>
<sequence>MSTRLSLLCVHGVGHAEIDAGFQQSWSKVITRAVESVDPDVQLSIDFVRYDDLFDKAPLNAFTYAAASAKLLASAVVHGFGDLLTGARGIGDIPAVVKWTAGMVAQWSTDEQLRKDLRQVILDKIEAKTYDMVLAHSLGSLICYDTFLHDSDAIKNAIFVSFGSQIGNPAVRDVFAGRIKPLTCRKWYHLYNPGDHVLTYPLDIRADNYQQVTVPFDVPNDVLNHDATWYLSHTSTVATVWHDAAPAPTPRAIVSAAREMTSLAVKPGRRALLIGINDYPDPASRLEGCVNDVFLMSSVLQESGFEPEDIRIVLNDRATTQGIMDRLHWLLDGVRDGDERMLFYSGHGAQIPRYNIQGEPDHVDECLVPYDFDWSPAHAVLDRQFAELYSQLPYESYFVAMFDCCHSGGLTRDGGPRVRGLSPPDDIRHRALKWDAAERMWMPRDFAPLNKSLKDRKNGADFLGQNGATQRLGRAMMLRTKPDKDYNKTRKELDHYGPYMPILLEACQEQQLSYEYRDGVTSYGVYTYSMAATLRELRAKGENPSFNTLNELVTEKLRRMRYNQTPNLVGAKIRCDAPVPWGNSQGTSAAKPTAQAGPKSSSRRSRKTSRKQAPAAKKSAAKKKR</sequence>
<evidence type="ECO:0000259" key="2">
    <source>
        <dbReference type="Pfam" id="PF00656"/>
    </source>
</evidence>
<dbReference type="InterPro" id="IPR050452">
    <property type="entry name" value="Metacaspase"/>
</dbReference>
<keyword evidence="4" id="KW-1185">Reference proteome</keyword>
<evidence type="ECO:0000313" key="4">
    <source>
        <dbReference type="Proteomes" id="UP001179614"/>
    </source>
</evidence>
<reference evidence="3" key="1">
    <citation type="submission" date="2021-12" db="EMBL/GenBank/DDBJ databases">
        <title>Bradyrhizobium xenonodulans sp. nov.</title>
        <authorList>
            <person name="Claassens R."/>
            <person name="Venter S.N."/>
            <person name="Beukes C.W."/>
            <person name="Stepkowski T."/>
            <person name="Steenkamp E.T."/>
        </authorList>
    </citation>
    <scope>NUCLEOTIDE SEQUENCE</scope>
    <source>
        <strain evidence="3">14AB</strain>
    </source>
</reference>
<gene>
    <name evidence="3" type="ORF">I3J27_15520</name>
</gene>
<feature type="domain" description="Peptidase C14 caspase" evidence="2">
    <location>
        <begin position="269"/>
        <end position="570"/>
    </location>
</feature>
<dbReference type="InterPro" id="IPR029030">
    <property type="entry name" value="Caspase-like_dom_sf"/>
</dbReference>
<dbReference type="PANTHER" id="PTHR48104:SF30">
    <property type="entry name" value="METACASPASE-1"/>
    <property type="match status" value="1"/>
</dbReference>
<name>A0ABY7MTN1_9BRAD</name>
<dbReference type="EMBL" id="CP089391">
    <property type="protein sequence ID" value="WBL81755.1"/>
    <property type="molecule type" value="Genomic_DNA"/>
</dbReference>
<protein>
    <submittedName>
        <fullName evidence="3">Caspase family protein</fullName>
    </submittedName>
</protein>
<accession>A0ABY7MTN1</accession>
<proteinExistence type="predicted"/>
<evidence type="ECO:0000256" key="1">
    <source>
        <dbReference type="SAM" id="MobiDB-lite"/>
    </source>
</evidence>
<feature type="region of interest" description="Disordered" evidence="1">
    <location>
        <begin position="582"/>
        <end position="625"/>
    </location>
</feature>
<dbReference type="RefSeq" id="WP_270170746.1">
    <property type="nucleotide sequence ID" value="NZ_CP089391.1"/>
</dbReference>
<dbReference type="InterPro" id="IPR011600">
    <property type="entry name" value="Pept_C14_caspase"/>
</dbReference>
<dbReference type="SUPFAM" id="SSF52129">
    <property type="entry name" value="Caspase-like"/>
    <property type="match status" value="1"/>
</dbReference>
<evidence type="ECO:0000313" key="3">
    <source>
        <dbReference type="EMBL" id="WBL81755.1"/>
    </source>
</evidence>
<organism evidence="3 4">
    <name type="scientific">Bradyrhizobium xenonodulans</name>
    <dbReference type="NCBI Taxonomy" id="2736875"/>
    <lineage>
        <taxon>Bacteria</taxon>
        <taxon>Pseudomonadati</taxon>
        <taxon>Pseudomonadota</taxon>
        <taxon>Alphaproteobacteria</taxon>
        <taxon>Hyphomicrobiales</taxon>
        <taxon>Nitrobacteraceae</taxon>
        <taxon>Bradyrhizobium</taxon>
    </lineage>
</organism>
<feature type="compositionally biased region" description="Basic residues" evidence="1">
    <location>
        <begin position="601"/>
        <end position="610"/>
    </location>
</feature>
<dbReference type="Proteomes" id="UP001179614">
    <property type="component" value="Chromosome"/>
</dbReference>
<dbReference type="PANTHER" id="PTHR48104">
    <property type="entry name" value="METACASPASE-4"/>
    <property type="match status" value="1"/>
</dbReference>
<dbReference type="Pfam" id="PF00656">
    <property type="entry name" value="Peptidase_C14"/>
    <property type="match status" value="1"/>
</dbReference>